<feature type="region of interest" description="Disordered" evidence="1">
    <location>
        <begin position="128"/>
        <end position="162"/>
    </location>
</feature>
<evidence type="ECO:0000313" key="4">
    <source>
        <dbReference type="Proteomes" id="UP000008281"/>
    </source>
</evidence>
<evidence type="ECO:0000256" key="1">
    <source>
        <dbReference type="SAM" id="MobiDB-lite"/>
    </source>
</evidence>
<feature type="transmembrane region" description="Helical" evidence="2">
    <location>
        <begin position="95"/>
        <end position="117"/>
    </location>
</feature>
<evidence type="ECO:0000256" key="2">
    <source>
        <dbReference type="SAM" id="Phobius"/>
    </source>
</evidence>
<keyword evidence="4" id="KW-1185">Reference proteome</keyword>
<accession>E3MS19</accession>
<keyword evidence="2" id="KW-1133">Transmembrane helix</keyword>
<dbReference type="HOGENOM" id="CLU_1637011_0_0_1"/>
<gene>
    <name evidence="3" type="ORF">CRE_17351</name>
</gene>
<keyword evidence="2" id="KW-0812">Transmembrane</keyword>
<organism evidence="4">
    <name type="scientific">Caenorhabditis remanei</name>
    <name type="common">Caenorhabditis vulgaris</name>
    <dbReference type="NCBI Taxonomy" id="31234"/>
    <lineage>
        <taxon>Eukaryota</taxon>
        <taxon>Metazoa</taxon>
        <taxon>Ecdysozoa</taxon>
        <taxon>Nematoda</taxon>
        <taxon>Chromadorea</taxon>
        <taxon>Rhabditida</taxon>
        <taxon>Rhabditina</taxon>
        <taxon>Rhabditomorpha</taxon>
        <taxon>Rhabditoidea</taxon>
        <taxon>Rhabditidae</taxon>
        <taxon>Peloderinae</taxon>
        <taxon>Caenorhabditis</taxon>
    </lineage>
</organism>
<sequence>MSFLAFMPIEVRIQSILENSTTIATSLQSTCKEPEENVCAGEPRFLFLYCKKEKKPECDTLIRDGVEKYCDGSKSSPACDWLEPSTTASPLNLPIIIGAVGGVIILLITVIAVFCFVRKRKLAKKGKTMTGTTVRSTTATGATNTGTPTVGTPTAADNGSRY</sequence>
<keyword evidence="2" id="KW-0472">Membrane</keyword>
<evidence type="ECO:0000313" key="3">
    <source>
        <dbReference type="EMBL" id="EFP08157.1"/>
    </source>
</evidence>
<proteinExistence type="predicted"/>
<dbReference type="AlphaFoldDB" id="E3MS19"/>
<dbReference type="Proteomes" id="UP000008281">
    <property type="component" value="Unassembled WGS sequence"/>
</dbReference>
<dbReference type="CDD" id="cd12087">
    <property type="entry name" value="TM_EGFR-like"/>
    <property type="match status" value="1"/>
</dbReference>
<protein>
    <submittedName>
        <fullName evidence="3">Uncharacterized protein</fullName>
    </submittedName>
</protein>
<feature type="compositionally biased region" description="Low complexity" evidence="1">
    <location>
        <begin position="128"/>
        <end position="156"/>
    </location>
</feature>
<reference evidence="3" key="1">
    <citation type="submission" date="2007-07" db="EMBL/GenBank/DDBJ databases">
        <title>PCAP assembly of the Caenorhabditis remanei genome.</title>
        <authorList>
            <consortium name="The Caenorhabditis remanei Sequencing Consortium"/>
            <person name="Wilson R.K."/>
        </authorList>
    </citation>
    <scope>NUCLEOTIDE SEQUENCE [LARGE SCALE GENOMIC DNA]</scope>
    <source>
        <strain evidence="3">PB4641</strain>
    </source>
</reference>
<dbReference type="EMBL" id="DS268471">
    <property type="protein sequence ID" value="EFP08157.1"/>
    <property type="molecule type" value="Genomic_DNA"/>
</dbReference>
<name>E3MS19_CAERE</name>